<reference evidence="2 3" key="1">
    <citation type="submission" date="2019-12" db="EMBL/GenBank/DDBJ databases">
        <title>Chromosome-level assembly of the Caenorhabditis remanei genome.</title>
        <authorList>
            <person name="Teterina A.A."/>
            <person name="Willis J.H."/>
            <person name="Phillips P.C."/>
        </authorList>
    </citation>
    <scope>NUCLEOTIDE SEQUENCE [LARGE SCALE GENOMIC DNA]</scope>
    <source>
        <strain evidence="2 3">PX506</strain>
        <tissue evidence="2">Whole organism</tissue>
    </source>
</reference>
<feature type="compositionally biased region" description="Basic residues" evidence="1">
    <location>
        <begin position="34"/>
        <end position="43"/>
    </location>
</feature>
<evidence type="ECO:0000313" key="3">
    <source>
        <dbReference type="Proteomes" id="UP000483820"/>
    </source>
</evidence>
<evidence type="ECO:0000256" key="1">
    <source>
        <dbReference type="SAM" id="MobiDB-lite"/>
    </source>
</evidence>
<accession>A0A6A5GNE2</accession>
<dbReference type="RefSeq" id="XP_053583814.1">
    <property type="nucleotide sequence ID" value="XM_053729042.1"/>
</dbReference>
<dbReference type="CTD" id="78775464"/>
<feature type="region of interest" description="Disordered" evidence="1">
    <location>
        <begin position="1"/>
        <end position="73"/>
    </location>
</feature>
<organism evidence="2 3">
    <name type="scientific">Caenorhabditis remanei</name>
    <name type="common">Caenorhabditis vulgaris</name>
    <dbReference type="NCBI Taxonomy" id="31234"/>
    <lineage>
        <taxon>Eukaryota</taxon>
        <taxon>Metazoa</taxon>
        <taxon>Ecdysozoa</taxon>
        <taxon>Nematoda</taxon>
        <taxon>Chromadorea</taxon>
        <taxon>Rhabditida</taxon>
        <taxon>Rhabditina</taxon>
        <taxon>Rhabditomorpha</taxon>
        <taxon>Rhabditoidea</taxon>
        <taxon>Rhabditidae</taxon>
        <taxon>Peloderinae</taxon>
        <taxon>Caenorhabditis</taxon>
    </lineage>
</organism>
<protein>
    <submittedName>
        <fullName evidence="2">Uncharacterized protein</fullName>
    </submittedName>
</protein>
<comment type="caution">
    <text evidence="2">The sequence shown here is derived from an EMBL/GenBank/DDBJ whole genome shotgun (WGS) entry which is preliminary data.</text>
</comment>
<gene>
    <name evidence="2" type="ORF">GCK72_012352</name>
</gene>
<sequence>MLQEHGSAGERGNCRDEGSAKVMPAMSSSGVYAQKKRMPKHHVAVAISMNPEDTSARPRGLTIYPKNPSRGKPQQAISIYSDLCDTMGYPLLFPDAQGGYALHKYPRRTAKDPKPSYEQNIRNHIEELLSNEENPEDYYKLGTRVQ</sequence>
<dbReference type="Proteomes" id="UP000483820">
    <property type="component" value="Chromosome IV"/>
</dbReference>
<dbReference type="KEGG" id="crq:GCK72_012352"/>
<dbReference type="GeneID" id="78775464"/>
<name>A0A6A5GNE2_CAERE</name>
<evidence type="ECO:0000313" key="2">
    <source>
        <dbReference type="EMBL" id="KAF1755899.1"/>
    </source>
</evidence>
<proteinExistence type="predicted"/>
<dbReference type="EMBL" id="WUAV01000004">
    <property type="protein sequence ID" value="KAF1755899.1"/>
    <property type="molecule type" value="Genomic_DNA"/>
</dbReference>
<dbReference type="AlphaFoldDB" id="A0A6A5GNE2"/>